<keyword evidence="1" id="KW-0472">Membrane</keyword>
<proteinExistence type="predicted"/>
<dbReference type="InterPro" id="IPR018672">
    <property type="entry name" value="DUF2140"/>
</dbReference>
<reference evidence="2" key="1">
    <citation type="submission" date="2019-01" db="EMBL/GenBank/DDBJ databases">
        <title>Oenococcus sicerae UCMA17102.</title>
        <authorList>
            <person name="Cousin F.J."/>
            <person name="Le Guellec R."/>
            <person name="Cretenet M."/>
        </authorList>
    </citation>
    <scope>NUCLEOTIDE SEQUENCE</scope>
    <source>
        <strain evidence="2">UCMA17102</strain>
    </source>
</reference>
<evidence type="ECO:0000313" key="3">
    <source>
        <dbReference type="Proteomes" id="UP001167919"/>
    </source>
</evidence>
<sequence length="194" mass="21490">MANKIKTRKNIWFWAFWSLLAAIFLACFFIWGAVSNDNSQSQDSQSSIHDSDASFNVVLTRKQVNTIAAKFLKEQKIKHLSVSAESRQVDVYGSVKLLGSNLNVGVAFDPSVTQNGNVTLKAKKLIAGSMPLPIGIVLSYIKSTTKLPKFISINASKKEIRINIVKMKTGKLLAFKAETIDLRRNTIIFQGGLK</sequence>
<dbReference type="RefSeq" id="WP_301710958.1">
    <property type="nucleotide sequence ID" value="NZ_SDWY01000001.1"/>
</dbReference>
<organism evidence="2 3">
    <name type="scientific">Oenococcus sicerae</name>
    <dbReference type="NCBI Taxonomy" id="2203724"/>
    <lineage>
        <taxon>Bacteria</taxon>
        <taxon>Bacillati</taxon>
        <taxon>Bacillota</taxon>
        <taxon>Bacilli</taxon>
        <taxon>Lactobacillales</taxon>
        <taxon>Lactobacillaceae</taxon>
        <taxon>Oenococcus</taxon>
    </lineage>
</organism>
<protein>
    <submittedName>
        <fullName evidence="2">DUF2140 family protein</fullName>
    </submittedName>
</protein>
<accession>A0AAJ1R8K6</accession>
<dbReference type="Proteomes" id="UP001167919">
    <property type="component" value="Unassembled WGS sequence"/>
</dbReference>
<comment type="caution">
    <text evidence="2">The sequence shown here is derived from an EMBL/GenBank/DDBJ whole genome shotgun (WGS) entry which is preliminary data.</text>
</comment>
<keyword evidence="1" id="KW-0812">Transmembrane</keyword>
<name>A0AAJ1R8K6_9LACO</name>
<dbReference type="AlphaFoldDB" id="A0AAJ1R8K6"/>
<keyword evidence="1" id="KW-1133">Transmembrane helix</keyword>
<dbReference type="PROSITE" id="PS51257">
    <property type="entry name" value="PROKAR_LIPOPROTEIN"/>
    <property type="match status" value="1"/>
</dbReference>
<evidence type="ECO:0000313" key="2">
    <source>
        <dbReference type="EMBL" id="MDN6899762.1"/>
    </source>
</evidence>
<dbReference type="Pfam" id="PF09911">
    <property type="entry name" value="DUF2140"/>
    <property type="match status" value="1"/>
</dbReference>
<evidence type="ECO:0000256" key="1">
    <source>
        <dbReference type="SAM" id="Phobius"/>
    </source>
</evidence>
<dbReference type="EMBL" id="SDWY01000001">
    <property type="protein sequence ID" value="MDN6899762.1"/>
    <property type="molecule type" value="Genomic_DNA"/>
</dbReference>
<feature type="transmembrane region" description="Helical" evidence="1">
    <location>
        <begin position="12"/>
        <end position="34"/>
    </location>
</feature>
<gene>
    <name evidence="2" type="ORF">EVC35_01920</name>
</gene>